<feature type="domain" description="Protein kinase" evidence="2">
    <location>
        <begin position="1"/>
        <end position="136"/>
    </location>
</feature>
<evidence type="ECO:0000313" key="4">
    <source>
        <dbReference type="Proteomes" id="UP001497522"/>
    </source>
</evidence>
<accession>A0ABP1B961</accession>
<feature type="region of interest" description="Disordered" evidence="1">
    <location>
        <begin position="98"/>
        <end position="136"/>
    </location>
</feature>
<evidence type="ECO:0000256" key="1">
    <source>
        <dbReference type="SAM" id="MobiDB-lite"/>
    </source>
</evidence>
<reference evidence="3 4" key="1">
    <citation type="submission" date="2024-03" db="EMBL/GenBank/DDBJ databases">
        <authorList>
            <consortium name="ELIXIR-Norway"/>
            <consortium name="Elixir Norway"/>
        </authorList>
    </citation>
    <scope>NUCLEOTIDE SEQUENCE [LARGE SCALE GENOMIC DNA]</scope>
</reference>
<dbReference type="Proteomes" id="UP001497522">
    <property type="component" value="Chromosome 2"/>
</dbReference>
<dbReference type="SUPFAM" id="SSF56112">
    <property type="entry name" value="Protein kinase-like (PK-like)"/>
    <property type="match status" value="1"/>
</dbReference>
<feature type="compositionally biased region" description="Basic and acidic residues" evidence="1">
    <location>
        <begin position="98"/>
        <end position="121"/>
    </location>
</feature>
<dbReference type="EMBL" id="OZ023703">
    <property type="protein sequence ID" value="CAK9871695.1"/>
    <property type="molecule type" value="Genomic_DNA"/>
</dbReference>
<sequence>MLMNPAQIPEIAKAAYMDVKVADFSTSKIVNATSNFSLETMTGTRAWMAPEIVRDPVKLSPFSIAPEDVDTELETDERVHDINTLFNTLRDLRREVQEKDQTLREQTETLREKDQTLREQEQTTQMLLAREGRFKG</sequence>
<dbReference type="Gene3D" id="1.10.510.10">
    <property type="entry name" value="Transferase(Phosphotransferase) domain 1"/>
    <property type="match status" value="1"/>
</dbReference>
<organism evidence="3 4">
    <name type="scientific">Sphagnum jensenii</name>
    <dbReference type="NCBI Taxonomy" id="128206"/>
    <lineage>
        <taxon>Eukaryota</taxon>
        <taxon>Viridiplantae</taxon>
        <taxon>Streptophyta</taxon>
        <taxon>Embryophyta</taxon>
        <taxon>Bryophyta</taxon>
        <taxon>Sphagnophytina</taxon>
        <taxon>Sphagnopsida</taxon>
        <taxon>Sphagnales</taxon>
        <taxon>Sphagnaceae</taxon>
        <taxon>Sphagnum</taxon>
    </lineage>
</organism>
<dbReference type="InterPro" id="IPR000719">
    <property type="entry name" value="Prot_kinase_dom"/>
</dbReference>
<dbReference type="InterPro" id="IPR011009">
    <property type="entry name" value="Kinase-like_dom_sf"/>
</dbReference>
<name>A0ABP1B961_9BRYO</name>
<protein>
    <recommendedName>
        <fullName evidence="2">Protein kinase domain-containing protein</fullName>
    </recommendedName>
</protein>
<keyword evidence="4" id="KW-1185">Reference proteome</keyword>
<dbReference type="PROSITE" id="PS50011">
    <property type="entry name" value="PROTEIN_KINASE_DOM"/>
    <property type="match status" value="1"/>
</dbReference>
<evidence type="ECO:0000313" key="3">
    <source>
        <dbReference type="EMBL" id="CAK9871695.1"/>
    </source>
</evidence>
<gene>
    <name evidence="3" type="ORF">CSSPJE1EN2_LOCUS14343</name>
</gene>
<evidence type="ECO:0000259" key="2">
    <source>
        <dbReference type="PROSITE" id="PS50011"/>
    </source>
</evidence>
<proteinExistence type="predicted"/>